<organism evidence="1 2">
    <name type="scientific">Spinacia oleracea</name>
    <name type="common">Spinach</name>
    <dbReference type="NCBI Taxonomy" id="3562"/>
    <lineage>
        <taxon>Eukaryota</taxon>
        <taxon>Viridiplantae</taxon>
        <taxon>Streptophyta</taxon>
        <taxon>Embryophyta</taxon>
        <taxon>Tracheophyta</taxon>
        <taxon>Spermatophyta</taxon>
        <taxon>Magnoliopsida</taxon>
        <taxon>eudicotyledons</taxon>
        <taxon>Gunneridae</taxon>
        <taxon>Pentapetalae</taxon>
        <taxon>Caryophyllales</taxon>
        <taxon>Chenopodiaceae</taxon>
        <taxon>Chenopodioideae</taxon>
        <taxon>Anserineae</taxon>
        <taxon>Spinacia</taxon>
    </lineage>
</organism>
<dbReference type="Proteomes" id="UP000813463">
    <property type="component" value="Chromosome 3"/>
</dbReference>
<reference evidence="1" key="1">
    <citation type="journal article" date="2021" name="Nat. Commun.">
        <title>Genomic analyses provide insights into spinach domestication and the genetic basis of agronomic traits.</title>
        <authorList>
            <person name="Cai X."/>
            <person name="Sun X."/>
            <person name="Xu C."/>
            <person name="Sun H."/>
            <person name="Wang X."/>
            <person name="Ge C."/>
            <person name="Zhang Z."/>
            <person name="Wang Q."/>
            <person name="Fei Z."/>
            <person name="Jiao C."/>
            <person name="Wang Q."/>
        </authorList>
    </citation>
    <scope>NUCLEOTIDE SEQUENCE [LARGE SCALE GENOMIC DNA]</scope>
    <source>
        <strain evidence="1">cv. Varoflay</strain>
    </source>
</reference>
<name>A0A9R0ILL4_SPIOL</name>
<sequence length="111" mass="13105">MKKVHTLKPGSSKRLKSKSIYKAYMPQLANDQNGDHMYNNNNIVVKRYAYYYDETCVPYIWIHDAGLSFSRKVNQQYISLEDLRDCSEIKIFRDHQKGCIGVRKKFKADFC</sequence>
<dbReference type="RefSeq" id="XP_021851616.2">
    <property type="nucleotide sequence ID" value="XM_021995924.2"/>
</dbReference>
<proteinExistence type="predicted"/>
<dbReference type="AlphaFoldDB" id="A0A9R0ILL4"/>
<keyword evidence="1" id="KW-1185">Reference proteome</keyword>
<gene>
    <name evidence="2" type="primary">LOC110791176</name>
</gene>
<protein>
    <submittedName>
        <fullName evidence="2">Uncharacterized protein</fullName>
    </submittedName>
</protein>
<reference evidence="2" key="2">
    <citation type="submission" date="2025-08" db="UniProtKB">
        <authorList>
            <consortium name="RefSeq"/>
        </authorList>
    </citation>
    <scope>IDENTIFICATION</scope>
    <source>
        <tissue evidence="2">Leaf</tissue>
    </source>
</reference>
<dbReference type="KEGG" id="soe:110791176"/>
<evidence type="ECO:0000313" key="1">
    <source>
        <dbReference type="Proteomes" id="UP000813463"/>
    </source>
</evidence>
<evidence type="ECO:0000313" key="2">
    <source>
        <dbReference type="RefSeq" id="XP_021851616.2"/>
    </source>
</evidence>
<dbReference type="GeneID" id="110791176"/>
<accession>A0A9R0ILL4</accession>